<dbReference type="PANTHER" id="PTHR30163:SF8">
    <property type="entry name" value="LYTIC MUREIN TRANSGLYCOSYLASE"/>
    <property type="match status" value="1"/>
</dbReference>
<feature type="compositionally biased region" description="Low complexity" evidence="1">
    <location>
        <begin position="37"/>
        <end position="47"/>
    </location>
</feature>
<dbReference type="Proteomes" id="UP001596157">
    <property type="component" value="Unassembled WGS sequence"/>
</dbReference>
<evidence type="ECO:0000259" key="3">
    <source>
        <dbReference type="Pfam" id="PF13406"/>
    </source>
</evidence>
<organism evidence="4 5">
    <name type="scientific">Actinokineospora guangxiensis</name>
    <dbReference type="NCBI Taxonomy" id="1490288"/>
    <lineage>
        <taxon>Bacteria</taxon>
        <taxon>Bacillati</taxon>
        <taxon>Actinomycetota</taxon>
        <taxon>Actinomycetes</taxon>
        <taxon>Pseudonocardiales</taxon>
        <taxon>Pseudonocardiaceae</taxon>
        <taxon>Actinokineospora</taxon>
    </lineage>
</organism>
<name>A0ABW0EVJ8_9PSEU</name>
<evidence type="ECO:0000313" key="4">
    <source>
        <dbReference type="EMBL" id="MFC5289610.1"/>
    </source>
</evidence>
<feature type="region of interest" description="Disordered" evidence="1">
    <location>
        <begin position="37"/>
        <end position="90"/>
    </location>
</feature>
<comment type="caution">
    <text evidence="4">The sequence shown here is derived from an EMBL/GenBank/DDBJ whole genome shotgun (WGS) entry which is preliminary data.</text>
</comment>
<protein>
    <submittedName>
        <fullName evidence="4">Lytic transglycosylase domain-containing protein</fullName>
    </submittedName>
</protein>
<feature type="signal peptide" evidence="2">
    <location>
        <begin position="1"/>
        <end position="34"/>
    </location>
</feature>
<feature type="compositionally biased region" description="Pro residues" evidence="1">
    <location>
        <begin position="286"/>
        <end position="363"/>
    </location>
</feature>
<dbReference type="InterPro" id="IPR031304">
    <property type="entry name" value="SLT_2"/>
</dbReference>
<keyword evidence="5" id="KW-1185">Reference proteome</keyword>
<dbReference type="SUPFAM" id="SSF53955">
    <property type="entry name" value="Lysozyme-like"/>
    <property type="match status" value="1"/>
</dbReference>
<evidence type="ECO:0000313" key="5">
    <source>
        <dbReference type="Proteomes" id="UP001596157"/>
    </source>
</evidence>
<proteinExistence type="predicted"/>
<dbReference type="InterPro" id="IPR023346">
    <property type="entry name" value="Lysozyme-like_dom_sf"/>
</dbReference>
<dbReference type="CDD" id="cd13399">
    <property type="entry name" value="Slt35-like"/>
    <property type="match status" value="1"/>
</dbReference>
<dbReference type="PANTHER" id="PTHR30163">
    <property type="entry name" value="MEMBRANE-BOUND LYTIC MUREIN TRANSGLYCOSYLASE B"/>
    <property type="match status" value="1"/>
</dbReference>
<evidence type="ECO:0000256" key="2">
    <source>
        <dbReference type="SAM" id="SignalP"/>
    </source>
</evidence>
<dbReference type="Pfam" id="PF13406">
    <property type="entry name" value="SLT_2"/>
    <property type="match status" value="1"/>
</dbReference>
<dbReference type="InterPro" id="IPR043426">
    <property type="entry name" value="MltB-like"/>
</dbReference>
<gene>
    <name evidence="4" type="ORF">ACFPM7_21370</name>
</gene>
<feature type="domain" description="Transglycosylase SLT" evidence="3">
    <location>
        <begin position="188"/>
        <end position="233"/>
    </location>
</feature>
<evidence type="ECO:0000256" key="1">
    <source>
        <dbReference type="SAM" id="MobiDB-lite"/>
    </source>
</evidence>
<feature type="chain" id="PRO_5046831904" evidence="2">
    <location>
        <begin position="35"/>
        <end position="407"/>
    </location>
</feature>
<dbReference type="RefSeq" id="WP_378249461.1">
    <property type="nucleotide sequence ID" value="NZ_JBHSKF010000012.1"/>
</dbReference>
<dbReference type="PRINTS" id="PR01217">
    <property type="entry name" value="PRICHEXTENSN"/>
</dbReference>
<reference evidence="5" key="1">
    <citation type="journal article" date="2019" name="Int. J. Syst. Evol. Microbiol.">
        <title>The Global Catalogue of Microorganisms (GCM) 10K type strain sequencing project: providing services to taxonomists for standard genome sequencing and annotation.</title>
        <authorList>
            <consortium name="The Broad Institute Genomics Platform"/>
            <consortium name="The Broad Institute Genome Sequencing Center for Infectious Disease"/>
            <person name="Wu L."/>
            <person name="Ma J."/>
        </authorList>
    </citation>
    <scope>NUCLEOTIDE SEQUENCE [LARGE SCALE GENOMIC DNA]</scope>
    <source>
        <strain evidence="5">CCUG 59778</strain>
    </source>
</reference>
<dbReference type="EMBL" id="JBHSKF010000012">
    <property type="protein sequence ID" value="MFC5289610.1"/>
    <property type="molecule type" value="Genomic_DNA"/>
</dbReference>
<dbReference type="Gene3D" id="1.10.530.10">
    <property type="match status" value="1"/>
</dbReference>
<accession>A0ABW0EVJ8</accession>
<keyword evidence="2" id="KW-0732">Signal</keyword>
<sequence>MTETPSHRALPPNRPRVALAVAGLLTAASIGAMASSPEAAPAPIAGTAPPPTAEPPIVIPVGPLPTDLPPVGADGDAPPTATPPPVAAGGRVDRVAPVSYAAGGVPSTVLSAYQESAARLAGEQPGCRLSVPLLAAIGKVESGHARGGRVDVTGRTVSPILGPVLNGGPGIAAIRDTDGGAYDGDTVWDRAVGPMQFIPSTWARWGADADGNGTRDPHTIRDAATAAGRYLCAGGRDLMTADGLRSGILSYNRSTEYLRLVLAWMATYARGTAALPDSPATGGPGGRPPTPDPRPPAQDPQRPAPPTPPPGTAPPSATPPGTTPPSPTPPGTPPPNPPGTPPPGITPPGTTPPGTTPPAPGQPLDPLTGIICTVDGITQPVTGIIGGLLPILPDPQLPGCPERQATP</sequence>
<feature type="region of interest" description="Disordered" evidence="1">
    <location>
        <begin position="275"/>
        <end position="367"/>
    </location>
</feature>
<feature type="compositionally biased region" description="Pro residues" evidence="1">
    <location>
        <begin position="48"/>
        <end position="68"/>
    </location>
</feature>